<dbReference type="InterPro" id="IPR000873">
    <property type="entry name" value="AMP-dep_synth/lig_dom"/>
</dbReference>
<keyword evidence="6" id="KW-1185">Reference proteome</keyword>
<comment type="caution">
    <text evidence="5">The sequence shown here is derived from an EMBL/GenBank/DDBJ whole genome shotgun (WGS) entry which is preliminary data.</text>
</comment>
<dbReference type="Gene3D" id="3.30.300.30">
    <property type="match status" value="1"/>
</dbReference>
<accession>A0A845MCH5</accession>
<dbReference type="InterPro" id="IPR020845">
    <property type="entry name" value="AMP-binding_CS"/>
</dbReference>
<feature type="domain" description="AMP-dependent synthetase/ligase" evidence="3">
    <location>
        <begin position="11"/>
        <end position="364"/>
    </location>
</feature>
<name>A0A845MCH5_9PROT</name>
<dbReference type="EMBL" id="WTVA01000001">
    <property type="protein sequence ID" value="MZR21549.1"/>
    <property type="molecule type" value="Genomic_DNA"/>
</dbReference>
<keyword evidence="2" id="KW-0436">Ligase</keyword>
<dbReference type="InterPro" id="IPR025110">
    <property type="entry name" value="AMP-bd_C"/>
</dbReference>
<dbReference type="Gene3D" id="3.40.50.12780">
    <property type="entry name" value="N-terminal domain of ligase-like"/>
    <property type="match status" value="1"/>
</dbReference>
<dbReference type="AlphaFoldDB" id="A0A845MCH5"/>
<evidence type="ECO:0000259" key="3">
    <source>
        <dbReference type="Pfam" id="PF00501"/>
    </source>
</evidence>
<dbReference type="RefSeq" id="WP_161337935.1">
    <property type="nucleotide sequence ID" value="NZ_JBHSDG010000002.1"/>
</dbReference>
<dbReference type="InterPro" id="IPR042099">
    <property type="entry name" value="ANL_N_sf"/>
</dbReference>
<evidence type="ECO:0000256" key="1">
    <source>
        <dbReference type="ARBA" id="ARBA00006432"/>
    </source>
</evidence>
<dbReference type="PANTHER" id="PTHR43201">
    <property type="entry name" value="ACYL-COA SYNTHETASE"/>
    <property type="match status" value="1"/>
</dbReference>
<dbReference type="OrthoDB" id="7315605at2"/>
<comment type="similarity">
    <text evidence="1">Belongs to the ATP-dependent AMP-binding enzyme family.</text>
</comment>
<feature type="domain" description="AMP-binding enzyme C-terminal" evidence="4">
    <location>
        <begin position="429"/>
        <end position="507"/>
    </location>
</feature>
<reference evidence="5 6" key="1">
    <citation type="journal article" date="2014" name="Int. J. Syst. Evol. Microbiol.">
        <title>Sneathiella chungangensis sp. nov., isolated from a marine sand, and emended description of the genus Sneathiella.</title>
        <authorList>
            <person name="Siamphan C."/>
            <person name="Kim H."/>
            <person name="Lee J.S."/>
            <person name="Kim W."/>
        </authorList>
    </citation>
    <scope>NUCLEOTIDE SEQUENCE [LARGE SCALE GENOMIC DNA]</scope>
    <source>
        <strain evidence="5 6">KCTC 32476</strain>
    </source>
</reference>
<organism evidence="5 6">
    <name type="scientific">Sneathiella chungangensis</name>
    <dbReference type="NCBI Taxonomy" id="1418234"/>
    <lineage>
        <taxon>Bacteria</taxon>
        <taxon>Pseudomonadati</taxon>
        <taxon>Pseudomonadota</taxon>
        <taxon>Alphaproteobacteria</taxon>
        <taxon>Sneathiellales</taxon>
        <taxon>Sneathiellaceae</taxon>
        <taxon>Sneathiella</taxon>
    </lineage>
</organism>
<dbReference type="PROSITE" id="PS00455">
    <property type="entry name" value="AMP_BINDING"/>
    <property type="match status" value="1"/>
</dbReference>
<dbReference type="InterPro" id="IPR045851">
    <property type="entry name" value="AMP-bd_C_sf"/>
</dbReference>
<evidence type="ECO:0000313" key="5">
    <source>
        <dbReference type="EMBL" id="MZR21549.1"/>
    </source>
</evidence>
<dbReference type="GO" id="GO:0031956">
    <property type="term" value="F:medium-chain fatty acid-CoA ligase activity"/>
    <property type="evidence" value="ECO:0007669"/>
    <property type="project" value="TreeGrafter"/>
</dbReference>
<dbReference type="Pfam" id="PF13193">
    <property type="entry name" value="AMP-binding_C"/>
    <property type="match status" value="1"/>
</dbReference>
<evidence type="ECO:0000256" key="2">
    <source>
        <dbReference type="ARBA" id="ARBA00022598"/>
    </source>
</evidence>
<gene>
    <name evidence="5" type="ORF">GQF03_04340</name>
</gene>
<dbReference type="GO" id="GO:0006631">
    <property type="term" value="P:fatty acid metabolic process"/>
    <property type="evidence" value="ECO:0007669"/>
    <property type="project" value="TreeGrafter"/>
</dbReference>
<dbReference type="Pfam" id="PF00501">
    <property type="entry name" value="AMP-binding"/>
    <property type="match status" value="1"/>
</dbReference>
<sequence length="537" mass="59988">MMTTVYDAFCKTAAKYPDNAFLCVPAYEKRSYHPDGVEITYAEAAEEVERLRGIYRNYGFSHGNRIAFLLENRPDYLLHLLAANSLGVSCVPVNPDYLHDEMSYLLDHSDVDLVVTIEERAKDVQAAASERARPLPVVHFEKFGGPMPRPRPAPYAGKAPGLMSEVSLLYTSGTTGRPKGCILTNDYFLTAGRTYKELGGVATIREGEERVYNPLPLFHMNAGAVTFTCMILTGGCLVIPDRFHPSTWWQEIAETRATVIHYLGVVPPLLLNQPKSDLDTAHNVRFGLGAGVEPELHEVFEKRFGFPLVEVWGMTETGRIYADCIEPRQIHTRAFGRPGEMQARVVDEKGQDVPVGAEGELLVSCVGDDPRRGFFAGYLKNEEATEEAWQGGWFHTGDTVRQDESGMLYFVDRKKNIIRRSGENIAAAEVEAVLQAHDDVAKVAVIAVKDELREEEVMACIVPMEGVEQTEEKAREIFDYSNENLAYFKTPGWILFLNDLPTTGTQKIQKTKIFGADVDPRAVAGAMDFRNHKRKSK</sequence>
<dbReference type="PANTHER" id="PTHR43201:SF5">
    <property type="entry name" value="MEDIUM-CHAIN ACYL-COA LIGASE ACSF2, MITOCHONDRIAL"/>
    <property type="match status" value="1"/>
</dbReference>
<protein>
    <submittedName>
        <fullName evidence="5">AMP-binding protein</fullName>
    </submittedName>
</protein>
<evidence type="ECO:0000313" key="6">
    <source>
        <dbReference type="Proteomes" id="UP000445696"/>
    </source>
</evidence>
<proteinExistence type="inferred from homology"/>
<dbReference type="SUPFAM" id="SSF56801">
    <property type="entry name" value="Acetyl-CoA synthetase-like"/>
    <property type="match status" value="1"/>
</dbReference>
<evidence type="ECO:0000259" key="4">
    <source>
        <dbReference type="Pfam" id="PF13193"/>
    </source>
</evidence>
<dbReference type="Proteomes" id="UP000445696">
    <property type="component" value="Unassembled WGS sequence"/>
</dbReference>